<gene>
    <name evidence="3" type="ORF">EBAPG3_007530</name>
</gene>
<keyword evidence="4" id="KW-1185">Reference proteome</keyword>
<dbReference type="GO" id="GO:0090313">
    <property type="term" value="P:regulation of protein targeting to membrane"/>
    <property type="evidence" value="ECO:0007669"/>
    <property type="project" value="TreeGrafter"/>
</dbReference>
<dbReference type="InterPro" id="IPR052894">
    <property type="entry name" value="AsmA-related"/>
</dbReference>
<name>A0A1W6SP94_9PROT</name>
<reference evidence="3 4" key="1">
    <citation type="journal article" date="2015" name="Int. J. Syst. Evol. Microbiol.">
        <title>Nitrosospira lacus sp. nov., a psychrotolerant, ammonia-oxidizing bacterium from sandy lake sediment.</title>
        <authorList>
            <person name="Urakawa H."/>
            <person name="Garcia J.C."/>
            <person name="Nielsen J.L."/>
            <person name="Le V.Q."/>
            <person name="Kozlowski J.A."/>
            <person name="Stein L.Y."/>
            <person name="Lim C.K."/>
            <person name="Pommerening-Roser A."/>
            <person name="Martens-Habbena W."/>
            <person name="Stahl D.A."/>
            <person name="Klotz M.G."/>
        </authorList>
    </citation>
    <scope>NUCLEOTIDE SEQUENCE [LARGE SCALE GENOMIC DNA]</scope>
    <source>
        <strain evidence="3 4">APG3</strain>
    </source>
</reference>
<feature type="domain" description="AsmA" evidence="2">
    <location>
        <begin position="2"/>
        <end position="130"/>
    </location>
</feature>
<feature type="domain" description="AsmA" evidence="2">
    <location>
        <begin position="208"/>
        <end position="527"/>
    </location>
</feature>
<dbReference type="Proteomes" id="UP000012179">
    <property type="component" value="Chromosome"/>
</dbReference>
<evidence type="ECO:0000313" key="3">
    <source>
        <dbReference type="EMBL" id="ARO87634.1"/>
    </source>
</evidence>
<sequence>MIIFAAIFIIAAAAISLFDWNMLKPYVERQVEKKTGRVFMIRGNLDVSLSFTPKISMERLSLANADWGTRQPMLAIDKLSFRINPWKLLGGEIVLREISISRPEVLLEKNRDGKRNWDFKKEEKETELPKMGRLMIDQGKLIFRDPKTETDVTARIATDSASADARETPLNIVAEGKFTSLEFTSQVHGGEVISLMDKNLPYPIRGNARIGTTHAAFDGTITGLQALSAMDLKLQLDGNDLSALYPITGIVVFPSPPYRISGRLLHRKTEWSLKEFSGQVGKSDLGGSILFDTGGERPMLRGDVISRVLDLEDLRGFVGARKGPQPQDSPAEKQEKKASMAAQRDRLLPDQEFRVDRLRAMDADIKFTGVSILNKDLPVEHLVTHTRIDNGLMVLDADFTVAGGSINADVTVNARSDPPAAEAQVDVKRLQLPKLFPKMELTHESLGLIGGRARIKSRGKSVGTLLGSADGRFGLIMSGGWISNMMLEIVGLDGAEILKFLVIGDKNVKVRCAVADFDIKKGLMKSEAFVIDTTDTNILGDGHINLAEETIKMKLSPEPKDFSIVSLRTPVHLSGTFKEPKIYPDKMLAIRVGAAVLLGVFATPLASLIPLIETGPGEDHNCRALIAAVKKPLPPQKKDAQNAR</sequence>
<dbReference type="AlphaFoldDB" id="A0A1W6SP94"/>
<protein>
    <submittedName>
        <fullName evidence="3">AsmA family protein</fullName>
    </submittedName>
</protein>
<feature type="region of interest" description="Disordered" evidence="1">
    <location>
        <begin position="318"/>
        <end position="343"/>
    </location>
</feature>
<evidence type="ECO:0000313" key="4">
    <source>
        <dbReference type="Proteomes" id="UP000012179"/>
    </source>
</evidence>
<evidence type="ECO:0000259" key="2">
    <source>
        <dbReference type="Pfam" id="PF05170"/>
    </source>
</evidence>
<dbReference type="KEGG" id="nlc:EBAPG3_007530"/>
<organism evidence="3 4">
    <name type="scientific">Nitrosospira lacus</name>
    <dbReference type="NCBI Taxonomy" id="1288494"/>
    <lineage>
        <taxon>Bacteria</taxon>
        <taxon>Pseudomonadati</taxon>
        <taxon>Pseudomonadota</taxon>
        <taxon>Betaproteobacteria</taxon>
        <taxon>Nitrosomonadales</taxon>
        <taxon>Nitrosomonadaceae</taxon>
        <taxon>Nitrosospira</taxon>
    </lineage>
</organism>
<dbReference type="PANTHER" id="PTHR30441:SF9">
    <property type="entry name" value="ASMA FAMILY PROTEIN YHJG"/>
    <property type="match status" value="1"/>
</dbReference>
<dbReference type="GO" id="GO:0005886">
    <property type="term" value="C:plasma membrane"/>
    <property type="evidence" value="ECO:0007669"/>
    <property type="project" value="TreeGrafter"/>
</dbReference>
<proteinExistence type="predicted"/>
<dbReference type="InterPro" id="IPR007844">
    <property type="entry name" value="AsmA"/>
</dbReference>
<dbReference type="Pfam" id="PF05170">
    <property type="entry name" value="AsmA"/>
    <property type="match status" value="2"/>
</dbReference>
<dbReference type="PANTHER" id="PTHR30441">
    <property type="entry name" value="DUF748 DOMAIN-CONTAINING PROTEIN"/>
    <property type="match status" value="1"/>
</dbReference>
<dbReference type="EMBL" id="CP021106">
    <property type="protein sequence ID" value="ARO87634.1"/>
    <property type="molecule type" value="Genomic_DNA"/>
</dbReference>
<feature type="compositionally biased region" description="Basic and acidic residues" evidence="1">
    <location>
        <begin position="330"/>
        <end position="343"/>
    </location>
</feature>
<dbReference type="eggNOG" id="COG2982">
    <property type="taxonomic scope" value="Bacteria"/>
</dbReference>
<evidence type="ECO:0000256" key="1">
    <source>
        <dbReference type="SAM" id="MobiDB-lite"/>
    </source>
</evidence>
<accession>A0A1W6SP94</accession>